<evidence type="ECO:0000256" key="1">
    <source>
        <dbReference type="SAM" id="SignalP"/>
    </source>
</evidence>
<keyword evidence="3" id="KW-1185">Reference proteome</keyword>
<feature type="signal peptide" evidence="1">
    <location>
        <begin position="1"/>
        <end position="20"/>
    </location>
</feature>
<proteinExistence type="predicted"/>
<accession>A0A4C1T252</accession>
<gene>
    <name evidence="2" type="ORF">EVAR_4741_1</name>
</gene>
<comment type="caution">
    <text evidence="2">The sequence shown here is derived from an EMBL/GenBank/DDBJ whole genome shotgun (WGS) entry which is preliminary data.</text>
</comment>
<evidence type="ECO:0000313" key="2">
    <source>
        <dbReference type="EMBL" id="GBP07351.1"/>
    </source>
</evidence>
<dbReference type="EMBL" id="BGZK01000026">
    <property type="protein sequence ID" value="GBP07351.1"/>
    <property type="molecule type" value="Genomic_DNA"/>
</dbReference>
<name>A0A4C1T252_EUMVA</name>
<protein>
    <recommendedName>
        <fullName evidence="4">Secreted protein</fullName>
    </recommendedName>
</protein>
<reference evidence="2 3" key="1">
    <citation type="journal article" date="2019" name="Commun. Biol.">
        <title>The bagworm genome reveals a unique fibroin gene that provides high tensile strength.</title>
        <authorList>
            <person name="Kono N."/>
            <person name="Nakamura H."/>
            <person name="Ohtoshi R."/>
            <person name="Tomita M."/>
            <person name="Numata K."/>
            <person name="Arakawa K."/>
        </authorList>
    </citation>
    <scope>NUCLEOTIDE SEQUENCE [LARGE SCALE GENOMIC DNA]</scope>
</reference>
<organism evidence="2 3">
    <name type="scientific">Eumeta variegata</name>
    <name type="common">Bagworm moth</name>
    <name type="synonym">Eumeta japonica</name>
    <dbReference type="NCBI Taxonomy" id="151549"/>
    <lineage>
        <taxon>Eukaryota</taxon>
        <taxon>Metazoa</taxon>
        <taxon>Ecdysozoa</taxon>
        <taxon>Arthropoda</taxon>
        <taxon>Hexapoda</taxon>
        <taxon>Insecta</taxon>
        <taxon>Pterygota</taxon>
        <taxon>Neoptera</taxon>
        <taxon>Endopterygota</taxon>
        <taxon>Lepidoptera</taxon>
        <taxon>Glossata</taxon>
        <taxon>Ditrysia</taxon>
        <taxon>Tineoidea</taxon>
        <taxon>Psychidae</taxon>
        <taxon>Oiketicinae</taxon>
        <taxon>Eumeta</taxon>
    </lineage>
</organism>
<evidence type="ECO:0000313" key="3">
    <source>
        <dbReference type="Proteomes" id="UP000299102"/>
    </source>
</evidence>
<dbReference type="AlphaFoldDB" id="A0A4C1T252"/>
<keyword evidence="1" id="KW-0732">Signal</keyword>
<dbReference type="Proteomes" id="UP000299102">
    <property type="component" value="Unassembled WGS sequence"/>
</dbReference>
<sequence>MREINLVYLSICTWLQVTVAGKVAACCNKVPKAAGRRGGLLAGFIYQRRFLNKTSRCKWQGGRRPLRLYLAGGLYLFARPGRTYAYSLRPAPRAGGHCPAAPFLGKTICYCRPRALSAVFFYFPFQQELAGVRRGALVSRPNVCSRLVSPASNPVG</sequence>
<evidence type="ECO:0008006" key="4">
    <source>
        <dbReference type="Google" id="ProtNLM"/>
    </source>
</evidence>
<feature type="chain" id="PRO_5020039895" description="Secreted protein" evidence="1">
    <location>
        <begin position="21"/>
        <end position="156"/>
    </location>
</feature>